<evidence type="ECO:0000256" key="2">
    <source>
        <dbReference type="ARBA" id="ARBA00004824"/>
    </source>
</evidence>
<keyword evidence="8" id="KW-0028">Amino-acid biosynthesis</keyword>
<evidence type="ECO:0000256" key="10">
    <source>
        <dbReference type="ARBA" id="ARBA00048798"/>
    </source>
</evidence>
<comment type="pathway">
    <text evidence="4">Amino-acid biosynthesis; L-leucine biosynthesis; L-leucine from 3-methyl-2-oxobutanoate: step 4/4.</text>
</comment>
<comment type="function">
    <text evidence="1">Acts on leucine, isoleucine and valine.</text>
</comment>
<gene>
    <name evidence="12" type="ORF">ACFPLB_09245</name>
</gene>
<evidence type="ECO:0000256" key="8">
    <source>
        <dbReference type="ARBA" id="ARBA00023304"/>
    </source>
</evidence>
<protein>
    <recommendedName>
        <fullName evidence="7">Probable branched-chain-amino-acid aminotransferase</fullName>
        <ecNumber evidence="6">2.6.1.42</ecNumber>
    </recommendedName>
</protein>
<proteinExistence type="inferred from homology"/>
<dbReference type="InterPro" id="IPR050571">
    <property type="entry name" value="Class-IV_PLP-Dep_Aminotrnsfr"/>
</dbReference>
<dbReference type="NCBIfam" id="NF005729">
    <property type="entry name" value="PRK07546.1-3"/>
    <property type="match status" value="1"/>
</dbReference>
<dbReference type="EC" id="2.6.1.42" evidence="6"/>
<keyword evidence="8" id="KW-0100">Branched-chain amino acid biosynthesis</keyword>
<evidence type="ECO:0000256" key="3">
    <source>
        <dbReference type="ARBA" id="ARBA00004931"/>
    </source>
</evidence>
<keyword evidence="12" id="KW-0808">Transferase</keyword>
<comment type="pathway">
    <text evidence="3">Amino-acid biosynthesis; L-valine biosynthesis; L-valine from pyruvate: step 4/4.</text>
</comment>
<dbReference type="InterPro" id="IPR001544">
    <property type="entry name" value="Aminotrans_IV"/>
</dbReference>
<comment type="caution">
    <text evidence="12">The sequence shown here is derived from an EMBL/GenBank/DDBJ whole genome shotgun (WGS) entry which is preliminary data.</text>
</comment>
<keyword evidence="12" id="KW-0032">Aminotransferase</keyword>
<evidence type="ECO:0000256" key="11">
    <source>
        <dbReference type="ARBA" id="ARBA00049229"/>
    </source>
</evidence>
<comment type="catalytic activity">
    <reaction evidence="10">
        <text>L-isoleucine + 2-oxoglutarate = (S)-3-methyl-2-oxopentanoate + L-glutamate</text>
        <dbReference type="Rhea" id="RHEA:24801"/>
        <dbReference type="ChEBI" id="CHEBI:16810"/>
        <dbReference type="ChEBI" id="CHEBI:29985"/>
        <dbReference type="ChEBI" id="CHEBI:35146"/>
        <dbReference type="ChEBI" id="CHEBI:58045"/>
        <dbReference type="EC" id="2.6.1.42"/>
    </reaction>
</comment>
<evidence type="ECO:0000256" key="9">
    <source>
        <dbReference type="ARBA" id="ARBA00048212"/>
    </source>
</evidence>
<dbReference type="PANTHER" id="PTHR42743">
    <property type="entry name" value="AMINO-ACID AMINOTRANSFERASE"/>
    <property type="match status" value="1"/>
</dbReference>
<dbReference type="InterPro" id="IPR043131">
    <property type="entry name" value="BCAT-like_N"/>
</dbReference>
<reference evidence="13" key="1">
    <citation type="journal article" date="2019" name="Int. J. Syst. Evol. Microbiol.">
        <title>The Global Catalogue of Microorganisms (GCM) 10K type strain sequencing project: providing services to taxonomists for standard genome sequencing and annotation.</title>
        <authorList>
            <consortium name="The Broad Institute Genomics Platform"/>
            <consortium name="The Broad Institute Genome Sequencing Center for Infectious Disease"/>
            <person name="Wu L."/>
            <person name="Ma J."/>
        </authorList>
    </citation>
    <scope>NUCLEOTIDE SEQUENCE [LARGE SCALE GENOMIC DNA]</scope>
    <source>
        <strain evidence="13">CGMCC 4.1415</strain>
    </source>
</reference>
<dbReference type="Gene3D" id="3.20.10.10">
    <property type="entry name" value="D-amino Acid Aminotransferase, subunit A, domain 2"/>
    <property type="match status" value="1"/>
</dbReference>
<dbReference type="GO" id="GO:0008483">
    <property type="term" value="F:transaminase activity"/>
    <property type="evidence" value="ECO:0007669"/>
    <property type="project" value="UniProtKB-KW"/>
</dbReference>
<evidence type="ECO:0000313" key="13">
    <source>
        <dbReference type="Proteomes" id="UP001596016"/>
    </source>
</evidence>
<evidence type="ECO:0000256" key="5">
    <source>
        <dbReference type="ARBA" id="ARBA00009320"/>
    </source>
</evidence>
<sequence length="222" mass="24351">MSAESPLCNRNASRFQLIETLRWQPQSGFLRLDRHLARLALSAKELGFACDTNKAAQALEQAIVNKNTPQRMRLLLGPDGQVEASAQPFQPLAHNTIWTLKLAKTQLSSQNPLIRHKTTQRALYERARAEYAPAQADEVLLQNERGQICEGTITSLFVDMGNAVLTTPPLACGVLAGVLRGELIAQGRAVEGIVTPESLQMAQKIFVGNSLRGLIRACLSLR</sequence>
<comment type="catalytic activity">
    <reaction evidence="11">
        <text>L-leucine + 2-oxoglutarate = 4-methyl-2-oxopentanoate + L-glutamate</text>
        <dbReference type="Rhea" id="RHEA:18321"/>
        <dbReference type="ChEBI" id="CHEBI:16810"/>
        <dbReference type="ChEBI" id="CHEBI:17865"/>
        <dbReference type="ChEBI" id="CHEBI:29985"/>
        <dbReference type="ChEBI" id="CHEBI:57427"/>
        <dbReference type="EC" id="2.6.1.42"/>
    </reaction>
</comment>
<dbReference type="InterPro" id="IPR036038">
    <property type="entry name" value="Aminotransferase-like"/>
</dbReference>
<comment type="pathway">
    <text evidence="2">Amino-acid biosynthesis; L-isoleucine biosynthesis; L-isoleucine from 2-oxobutanoate: step 4/4.</text>
</comment>
<keyword evidence="13" id="KW-1185">Reference proteome</keyword>
<dbReference type="NCBIfam" id="NF005731">
    <property type="entry name" value="PRK07546.1-5"/>
    <property type="match status" value="1"/>
</dbReference>
<dbReference type="RefSeq" id="WP_378229060.1">
    <property type="nucleotide sequence ID" value="NZ_JBHSLL010000025.1"/>
</dbReference>
<comment type="catalytic activity">
    <reaction evidence="9">
        <text>L-valine + 2-oxoglutarate = 3-methyl-2-oxobutanoate + L-glutamate</text>
        <dbReference type="Rhea" id="RHEA:24813"/>
        <dbReference type="ChEBI" id="CHEBI:11851"/>
        <dbReference type="ChEBI" id="CHEBI:16810"/>
        <dbReference type="ChEBI" id="CHEBI:29985"/>
        <dbReference type="ChEBI" id="CHEBI:57762"/>
        <dbReference type="EC" id="2.6.1.42"/>
    </reaction>
</comment>
<organism evidence="12 13">
    <name type="scientific">Aquamicrobium segne</name>
    <dbReference type="NCBI Taxonomy" id="469547"/>
    <lineage>
        <taxon>Bacteria</taxon>
        <taxon>Pseudomonadati</taxon>
        <taxon>Pseudomonadota</taxon>
        <taxon>Alphaproteobacteria</taxon>
        <taxon>Hyphomicrobiales</taxon>
        <taxon>Phyllobacteriaceae</taxon>
        <taxon>Aquamicrobium</taxon>
    </lineage>
</organism>
<accession>A0ABW0GWV0</accession>
<dbReference type="EMBL" id="JBHSLL010000025">
    <property type="protein sequence ID" value="MFC5386150.1"/>
    <property type="molecule type" value="Genomic_DNA"/>
</dbReference>
<dbReference type="PANTHER" id="PTHR42743:SF11">
    <property type="entry name" value="AMINODEOXYCHORISMATE LYASE"/>
    <property type="match status" value="1"/>
</dbReference>
<name>A0ABW0GWV0_9HYPH</name>
<dbReference type="InterPro" id="IPR043132">
    <property type="entry name" value="BCAT-like_C"/>
</dbReference>
<dbReference type="Gene3D" id="3.30.470.10">
    <property type="match status" value="1"/>
</dbReference>
<dbReference type="Pfam" id="PF01063">
    <property type="entry name" value="Aminotran_4"/>
    <property type="match status" value="1"/>
</dbReference>
<evidence type="ECO:0000256" key="7">
    <source>
        <dbReference type="ARBA" id="ARBA00014472"/>
    </source>
</evidence>
<evidence type="ECO:0000313" key="12">
    <source>
        <dbReference type="EMBL" id="MFC5386150.1"/>
    </source>
</evidence>
<evidence type="ECO:0000256" key="6">
    <source>
        <dbReference type="ARBA" id="ARBA00013053"/>
    </source>
</evidence>
<dbReference type="Proteomes" id="UP001596016">
    <property type="component" value="Unassembled WGS sequence"/>
</dbReference>
<evidence type="ECO:0000256" key="1">
    <source>
        <dbReference type="ARBA" id="ARBA00003109"/>
    </source>
</evidence>
<evidence type="ECO:0000256" key="4">
    <source>
        <dbReference type="ARBA" id="ARBA00005072"/>
    </source>
</evidence>
<dbReference type="SUPFAM" id="SSF56752">
    <property type="entry name" value="D-aminoacid aminotransferase-like PLP-dependent enzymes"/>
    <property type="match status" value="1"/>
</dbReference>
<comment type="similarity">
    <text evidence="5">Belongs to the class-IV pyridoxal-phosphate-dependent aminotransferase family.</text>
</comment>